<dbReference type="InterPro" id="IPR050006">
    <property type="entry name" value="LtnD"/>
</dbReference>
<evidence type="ECO:0000256" key="5">
    <source>
        <dbReference type="ARBA" id="ARBA00037062"/>
    </source>
</evidence>
<dbReference type="InterPro" id="IPR036291">
    <property type="entry name" value="NAD(P)-bd_dom_sf"/>
</dbReference>
<evidence type="ECO:0000313" key="14">
    <source>
        <dbReference type="Proteomes" id="UP000094025"/>
    </source>
</evidence>
<dbReference type="GO" id="GO:0016616">
    <property type="term" value="F:oxidoreductase activity, acting on the CH-OH group of donors, NAD or NADP as acceptor"/>
    <property type="evidence" value="ECO:0007669"/>
    <property type="project" value="InterPro"/>
</dbReference>
<evidence type="ECO:0000259" key="11">
    <source>
        <dbReference type="Pfam" id="PF03446"/>
    </source>
</evidence>
<organism evidence="13 14">
    <name type="scientific">Sinorhizobium glycinis</name>
    <dbReference type="NCBI Taxonomy" id="1472378"/>
    <lineage>
        <taxon>Bacteria</taxon>
        <taxon>Pseudomonadati</taxon>
        <taxon>Pseudomonadota</taxon>
        <taxon>Alphaproteobacteria</taxon>
        <taxon>Hyphomicrobiales</taxon>
        <taxon>Rhizobiaceae</taxon>
        <taxon>Sinorhizobium/Ensifer group</taxon>
        <taxon>Sinorhizobium</taxon>
    </lineage>
</organism>
<dbReference type="RefSeq" id="WP_064244126.1">
    <property type="nucleotide sequence ID" value="NZ_LPUX01000064.1"/>
</dbReference>
<evidence type="ECO:0000256" key="4">
    <source>
        <dbReference type="ARBA" id="ARBA00023277"/>
    </source>
</evidence>
<dbReference type="InterPro" id="IPR029154">
    <property type="entry name" value="HIBADH-like_NADP-bd"/>
</dbReference>
<dbReference type="STRING" id="1472378.AU381_20795"/>
<dbReference type="PIRSF" id="PIRSF000103">
    <property type="entry name" value="HIBADH"/>
    <property type="match status" value="1"/>
</dbReference>
<dbReference type="InterPro" id="IPR002204">
    <property type="entry name" value="3-OH-isobutyrate_DH-rel_CS"/>
</dbReference>
<dbReference type="SUPFAM" id="SSF51735">
    <property type="entry name" value="NAD(P)-binding Rossmann-fold domains"/>
    <property type="match status" value="1"/>
</dbReference>
<dbReference type="EMBL" id="LPUX01000064">
    <property type="protein sequence ID" value="OAP36903.1"/>
    <property type="molecule type" value="Genomic_DNA"/>
</dbReference>
<dbReference type="PANTHER" id="PTHR43060:SF17">
    <property type="entry name" value="L-THREONATE DEHYDROGENASE"/>
    <property type="match status" value="1"/>
</dbReference>
<evidence type="ECO:0000313" key="13">
    <source>
        <dbReference type="EMBL" id="OAP36903.1"/>
    </source>
</evidence>
<dbReference type="Pfam" id="PF03446">
    <property type="entry name" value="NAD_binding_2"/>
    <property type="match status" value="1"/>
</dbReference>
<dbReference type="PANTHER" id="PTHR43060">
    <property type="entry name" value="3-HYDROXYISOBUTYRATE DEHYDROGENASE-LIKE 1, MITOCHONDRIAL-RELATED"/>
    <property type="match status" value="1"/>
</dbReference>
<dbReference type="EC" id="1.1.1.411" evidence="7"/>
<keyword evidence="1" id="KW-0521">NADP</keyword>
<comment type="caution">
    <text evidence="13">The sequence shown here is derived from an EMBL/GenBank/DDBJ whole genome shotgun (WGS) entry which is preliminary data.</text>
</comment>
<accession>A0A178XQ19</accession>
<sequence length="310" mass="31564">MSLHAESPGRAPTAAVIGLGSMGFGMAQSMKRDGLDVIGYDITPAAVDRFAAEGGRCAETPAAAVQAADIVVSVVVNAAQTEAILFGPGGVAGAMKPGAVFISSATMDPAVARDLSQRVEALGFHYLDAPISGGAARAAKGELTIMASGSAKAFAAARPALDAMAAKVYELGDAAGTGAAFKMINQLLAGVHIAAACEAITFAAKQGLDLDKVYEVITASAGNSWMFENRVPHVLAGDYTPLSAIEIFVKDLGIVQDMARAERYPVPLVAAALQMYLGASGAGMGRDDDSSLARLYAQLSGAKLPGMDKA</sequence>
<dbReference type="Proteomes" id="UP000094025">
    <property type="component" value="Unassembled WGS sequence"/>
</dbReference>
<evidence type="ECO:0000256" key="9">
    <source>
        <dbReference type="ARBA" id="ARBA00047312"/>
    </source>
</evidence>
<dbReference type="SUPFAM" id="SSF48179">
    <property type="entry name" value="6-phosphogluconate dehydrogenase C-terminal domain-like"/>
    <property type="match status" value="1"/>
</dbReference>
<dbReference type="GO" id="GO:0016054">
    <property type="term" value="P:organic acid catabolic process"/>
    <property type="evidence" value="ECO:0007669"/>
    <property type="project" value="UniProtKB-ARBA"/>
</dbReference>
<keyword evidence="2" id="KW-0560">Oxidoreductase</keyword>
<dbReference type="InterPro" id="IPR006115">
    <property type="entry name" value="6PGDH_NADP-bd"/>
</dbReference>
<dbReference type="Gene3D" id="1.10.1040.10">
    <property type="entry name" value="N-(1-d-carboxylethyl)-l-norvaline Dehydrogenase, domain 2"/>
    <property type="match status" value="1"/>
</dbReference>
<evidence type="ECO:0000256" key="7">
    <source>
        <dbReference type="ARBA" id="ARBA00038870"/>
    </source>
</evidence>
<feature type="domain" description="3-hydroxyisobutyrate dehydrogenase-like NAD-binding" evidence="12">
    <location>
        <begin position="176"/>
        <end position="296"/>
    </location>
</feature>
<feature type="domain" description="6-phosphogluconate dehydrogenase NADP-binding" evidence="11">
    <location>
        <begin position="15"/>
        <end position="172"/>
    </location>
</feature>
<evidence type="ECO:0000256" key="6">
    <source>
        <dbReference type="ARBA" id="ARBA00037979"/>
    </source>
</evidence>
<evidence type="ECO:0000259" key="12">
    <source>
        <dbReference type="Pfam" id="PF14833"/>
    </source>
</evidence>
<proteinExistence type="inferred from homology"/>
<comment type="function">
    <text evidence="5">Catalyzes oxidation of L-threonate to 2-oxo-tetronate. Can use either NAD(+) or NADP(+) as cosubstrate, with a preference for NAD(+).</text>
</comment>
<evidence type="ECO:0000256" key="10">
    <source>
        <dbReference type="PIRSR" id="PIRSR000103-1"/>
    </source>
</evidence>
<evidence type="ECO:0000256" key="8">
    <source>
        <dbReference type="ARBA" id="ARBA00039407"/>
    </source>
</evidence>
<feature type="active site" evidence="10">
    <location>
        <position position="182"/>
    </location>
</feature>
<dbReference type="NCBIfam" id="NF043037">
    <property type="entry name" value="ThreonDh"/>
    <property type="match status" value="1"/>
</dbReference>
<keyword evidence="3" id="KW-0520">NAD</keyword>
<dbReference type="Gene3D" id="3.40.50.720">
    <property type="entry name" value="NAD(P)-binding Rossmann-like Domain"/>
    <property type="match status" value="1"/>
</dbReference>
<dbReference type="Pfam" id="PF14833">
    <property type="entry name" value="NAD_binding_11"/>
    <property type="match status" value="1"/>
</dbReference>
<keyword evidence="4" id="KW-0119">Carbohydrate metabolism</keyword>
<comment type="catalytic activity">
    <reaction evidence="9">
        <text>L-threonate + NAD(+) = 2-dehydro-L-erythronate + NADH + H(+)</text>
        <dbReference type="Rhea" id="RHEA:52548"/>
        <dbReference type="ChEBI" id="CHEBI:15378"/>
        <dbReference type="ChEBI" id="CHEBI:57540"/>
        <dbReference type="ChEBI" id="CHEBI:57561"/>
        <dbReference type="ChEBI" id="CHEBI:57945"/>
        <dbReference type="ChEBI" id="CHEBI:136669"/>
        <dbReference type="EC" id="1.1.1.411"/>
    </reaction>
</comment>
<name>A0A178XQ19_9HYPH</name>
<dbReference type="InterPro" id="IPR008927">
    <property type="entry name" value="6-PGluconate_DH-like_C_sf"/>
</dbReference>
<evidence type="ECO:0000256" key="2">
    <source>
        <dbReference type="ARBA" id="ARBA00023002"/>
    </source>
</evidence>
<dbReference type="InterPro" id="IPR015815">
    <property type="entry name" value="HIBADH-related"/>
</dbReference>
<dbReference type="PROSITE" id="PS00895">
    <property type="entry name" value="3_HYDROXYISOBUT_DH"/>
    <property type="match status" value="1"/>
</dbReference>
<keyword evidence="14" id="KW-1185">Reference proteome</keyword>
<comment type="similarity">
    <text evidence="6">Belongs to the HIBADH-related family. L-threonate dehydrogenase subfamily.</text>
</comment>
<dbReference type="GO" id="GO:0051287">
    <property type="term" value="F:NAD binding"/>
    <property type="evidence" value="ECO:0007669"/>
    <property type="project" value="InterPro"/>
</dbReference>
<protein>
    <recommendedName>
        <fullName evidence="8">L-threonate dehydrogenase</fullName>
        <ecNumber evidence="7">1.1.1.411</ecNumber>
    </recommendedName>
</protein>
<dbReference type="GO" id="GO:0050661">
    <property type="term" value="F:NADP binding"/>
    <property type="evidence" value="ECO:0007669"/>
    <property type="project" value="InterPro"/>
</dbReference>
<gene>
    <name evidence="13" type="ORF">AU381_20795</name>
</gene>
<dbReference type="InterPro" id="IPR013328">
    <property type="entry name" value="6PGD_dom2"/>
</dbReference>
<reference evidence="13 14" key="1">
    <citation type="journal article" date="2016" name="Int. J. Syst. Evol. Microbiol.">
        <title>Ensifer glycinis sp. nov., an novel rhizobial species associated with Glycine spp.</title>
        <authorList>
            <person name="Yan H."/>
            <person name="Yan J."/>
            <person name="Sui X.H."/>
            <person name="Wang E.T."/>
            <person name="Chen W.X."/>
            <person name="Zhang X.X."/>
            <person name="Chen W.F."/>
        </authorList>
    </citation>
    <scope>NUCLEOTIDE SEQUENCE [LARGE SCALE GENOMIC DNA]</scope>
    <source>
        <strain evidence="13 14">CCBAU 23380</strain>
    </source>
</reference>
<evidence type="ECO:0000256" key="1">
    <source>
        <dbReference type="ARBA" id="ARBA00022857"/>
    </source>
</evidence>
<dbReference type="AlphaFoldDB" id="A0A178XQ19"/>
<evidence type="ECO:0000256" key="3">
    <source>
        <dbReference type="ARBA" id="ARBA00023027"/>
    </source>
</evidence>
<dbReference type="OrthoDB" id="9812907at2"/>